<evidence type="ECO:0000313" key="2">
    <source>
        <dbReference type="Proteomes" id="UP001153331"/>
    </source>
</evidence>
<evidence type="ECO:0000313" key="1">
    <source>
        <dbReference type="EMBL" id="KAJ8115899.1"/>
    </source>
</evidence>
<organism evidence="1 2">
    <name type="scientific">Boeremia exigua</name>
    <dbReference type="NCBI Taxonomy" id="749465"/>
    <lineage>
        <taxon>Eukaryota</taxon>
        <taxon>Fungi</taxon>
        <taxon>Dikarya</taxon>
        <taxon>Ascomycota</taxon>
        <taxon>Pezizomycotina</taxon>
        <taxon>Dothideomycetes</taxon>
        <taxon>Pleosporomycetidae</taxon>
        <taxon>Pleosporales</taxon>
        <taxon>Pleosporineae</taxon>
        <taxon>Didymellaceae</taxon>
        <taxon>Boeremia</taxon>
    </lineage>
</organism>
<proteinExistence type="predicted"/>
<keyword evidence="2" id="KW-1185">Reference proteome</keyword>
<dbReference type="EMBL" id="JAPHNI010000117">
    <property type="protein sequence ID" value="KAJ8115899.1"/>
    <property type="molecule type" value="Genomic_DNA"/>
</dbReference>
<gene>
    <name evidence="1" type="ORF">OPT61_g2562</name>
</gene>
<comment type="caution">
    <text evidence="1">The sequence shown here is derived from an EMBL/GenBank/DDBJ whole genome shotgun (WGS) entry which is preliminary data.</text>
</comment>
<accession>A0ACC2ILG2</accession>
<name>A0ACC2ILG2_9PLEO</name>
<dbReference type="Proteomes" id="UP001153331">
    <property type="component" value="Unassembled WGS sequence"/>
</dbReference>
<protein>
    <submittedName>
        <fullName evidence="1">Uncharacterized protein</fullName>
    </submittedName>
</protein>
<reference evidence="1" key="1">
    <citation type="submission" date="2022-11" db="EMBL/GenBank/DDBJ databases">
        <title>Genome Sequence of Boeremia exigua.</title>
        <authorList>
            <person name="Buettner E."/>
        </authorList>
    </citation>
    <scope>NUCLEOTIDE SEQUENCE</scope>
    <source>
        <strain evidence="1">CU02</strain>
    </source>
</reference>
<sequence length="1155" mass="130468">MSNRVSKPSTRNRGRKISDQQWDSHRDRILLLWHGDGGEERTLDEIVNIMRQKHNFVATASQYHNRLVKKWNIRKRLTKNEWRKLFWDNIDHEQSGQSYEVLFNGRLISNETRAREWERYAFISESRPRGELQREIDSNLPALTISDMSPLSENFEYRPCHDTRVLESSEKLPNPASNRTWIDDTDRMAESTTAEVSAKVIMYFQPQVLLNMNVTGPFSWGPRLDWTFLAKIMGPGNHIVQAWKPDLNRLNAMFYSQYRSPYTGGMVEQSLLLQYLVSCVVNGVVYADGRNSGDVFLLLNRLPRQTVTRFFKDLPEETIDIVRQRLRKAAVITEDAETVQRLLDLEYVLGGSTCRTETDVFAVMDRLRTCGVDIALVIVRYACRIICRPAVVLDRLLSILPSDYSFRDQNALTLIQILVEAGATVTKSCFLIPWINQHALEKLIGFGKSDILVWMEEGLLTTAVHLSSSTYSKRVSVLVNWILSSLNRLFHQRRAQHTWTEIDATIACDALVNAFQAALDVREEGLIQAIYDISHHLAFSVHYSKSNFNLNSTVMQACSDRDWERACQAISESKLASVSYSISDRDPWEARRKRPEDVTIIGDINEIDDLEGLKDLLGGPLDALNAAISNARDEAAALLATYYGTWGILKLLEGGKAQAISIVLCKYSHWAGTIQMLEQASAFDVFEDILYRKEPHESCRWFPCCLSEPRLENRLDNQQIILQMLGHHALCRNDTNFLDWLQGHGLVTESMVIRGVHSNIQLQAFPCQKSKFGGGQLHLRDDKRLPSLLEVATQFNDTTMLSYLLSRKPTLCDSALLLRAIKARAHVASIKLILQANKHGDTRSRKQYGSGALRLAVRDKNYELISILAQATNIHGLESVDDKDGPLNYLDPFGEAILRKDCIAVEILLENGGDPNAIVAFDGLPNHTPRSANNSVLSRMTALLVAIDVGDFAMVRLLVNKGAQVDREPGMGVLRTPLQRASEIGDFELVRYFIERGATVDAAPVYGGATALQLAAMSGHLGIATLLIEHGANVNHPPARGPGRTAFEAAAEWCRPDMMHLLVQHGVLLDLEVEEEIDEPFERDDLVELGKCVFFRWRTVRKRRTQYERALQFAEDRGEHASKRVVEAIGRKPWGQWGDNVLRLESLQGLGISSS</sequence>